<proteinExistence type="predicted"/>
<evidence type="ECO:0000313" key="2">
    <source>
        <dbReference type="EMBL" id="EFA01899.1"/>
    </source>
</evidence>
<name>D2A3J3_TRICA</name>
<reference evidence="2 3" key="1">
    <citation type="journal article" date="2008" name="Nature">
        <title>The genome of the model beetle and pest Tribolium castaneum.</title>
        <authorList>
            <consortium name="Tribolium Genome Sequencing Consortium"/>
            <person name="Richards S."/>
            <person name="Gibbs R.A."/>
            <person name="Weinstock G.M."/>
            <person name="Brown S.J."/>
            <person name="Denell R."/>
            <person name="Beeman R.W."/>
            <person name="Gibbs R."/>
            <person name="Beeman R.W."/>
            <person name="Brown S.J."/>
            <person name="Bucher G."/>
            <person name="Friedrich M."/>
            <person name="Grimmelikhuijzen C.J."/>
            <person name="Klingler M."/>
            <person name="Lorenzen M."/>
            <person name="Richards S."/>
            <person name="Roth S."/>
            <person name="Schroder R."/>
            <person name="Tautz D."/>
            <person name="Zdobnov E.M."/>
            <person name="Muzny D."/>
            <person name="Gibbs R.A."/>
            <person name="Weinstock G.M."/>
            <person name="Attaway T."/>
            <person name="Bell S."/>
            <person name="Buhay C.J."/>
            <person name="Chandrabose M.N."/>
            <person name="Chavez D."/>
            <person name="Clerk-Blankenburg K.P."/>
            <person name="Cree A."/>
            <person name="Dao M."/>
            <person name="Davis C."/>
            <person name="Chacko J."/>
            <person name="Dinh H."/>
            <person name="Dugan-Rocha S."/>
            <person name="Fowler G."/>
            <person name="Garner T.T."/>
            <person name="Garnes J."/>
            <person name="Gnirke A."/>
            <person name="Hawes A."/>
            <person name="Hernandez J."/>
            <person name="Hines S."/>
            <person name="Holder M."/>
            <person name="Hume J."/>
            <person name="Jhangiani S.N."/>
            <person name="Joshi V."/>
            <person name="Khan Z.M."/>
            <person name="Jackson L."/>
            <person name="Kovar C."/>
            <person name="Kowis A."/>
            <person name="Lee S."/>
            <person name="Lewis L.R."/>
            <person name="Margolis J."/>
            <person name="Morgan M."/>
            <person name="Nazareth L.V."/>
            <person name="Nguyen N."/>
            <person name="Okwuonu G."/>
            <person name="Parker D."/>
            <person name="Richards S."/>
            <person name="Ruiz S.J."/>
            <person name="Santibanez J."/>
            <person name="Savard J."/>
            <person name="Scherer S.E."/>
            <person name="Schneider B."/>
            <person name="Sodergren E."/>
            <person name="Tautz D."/>
            <person name="Vattahil S."/>
            <person name="Villasana D."/>
            <person name="White C.S."/>
            <person name="Wright R."/>
            <person name="Park Y."/>
            <person name="Beeman R.W."/>
            <person name="Lord J."/>
            <person name="Oppert B."/>
            <person name="Lorenzen M."/>
            <person name="Brown S."/>
            <person name="Wang L."/>
            <person name="Savard J."/>
            <person name="Tautz D."/>
            <person name="Richards S."/>
            <person name="Weinstock G."/>
            <person name="Gibbs R.A."/>
            <person name="Liu Y."/>
            <person name="Worley K."/>
            <person name="Weinstock G."/>
            <person name="Elsik C.G."/>
            <person name="Reese J.T."/>
            <person name="Elhaik E."/>
            <person name="Landan G."/>
            <person name="Graur D."/>
            <person name="Arensburger P."/>
            <person name="Atkinson P."/>
            <person name="Beeman R.W."/>
            <person name="Beidler J."/>
            <person name="Brown S.J."/>
            <person name="Demuth J.P."/>
            <person name="Drury D.W."/>
            <person name="Du Y.Z."/>
            <person name="Fujiwara H."/>
            <person name="Lorenzen M."/>
            <person name="Maselli V."/>
            <person name="Osanai M."/>
            <person name="Park Y."/>
            <person name="Robertson H.M."/>
            <person name="Tu Z."/>
            <person name="Wang J.J."/>
            <person name="Wang S."/>
            <person name="Richards S."/>
            <person name="Song H."/>
            <person name="Zhang L."/>
            <person name="Sodergren E."/>
            <person name="Werner D."/>
            <person name="Stanke M."/>
            <person name="Morgenstern B."/>
            <person name="Solovyev V."/>
            <person name="Kosarev P."/>
            <person name="Brown G."/>
            <person name="Chen H.C."/>
            <person name="Ermolaeva O."/>
            <person name="Hlavina W."/>
            <person name="Kapustin Y."/>
            <person name="Kiryutin B."/>
            <person name="Kitts P."/>
            <person name="Maglott D."/>
            <person name="Pruitt K."/>
            <person name="Sapojnikov V."/>
            <person name="Souvorov A."/>
            <person name="Mackey A.J."/>
            <person name="Waterhouse R.M."/>
            <person name="Wyder S."/>
            <person name="Zdobnov E.M."/>
            <person name="Zdobnov E.M."/>
            <person name="Wyder S."/>
            <person name="Kriventseva E.V."/>
            <person name="Kadowaki T."/>
            <person name="Bork P."/>
            <person name="Aranda M."/>
            <person name="Bao R."/>
            <person name="Beermann A."/>
            <person name="Berns N."/>
            <person name="Bolognesi R."/>
            <person name="Bonneton F."/>
            <person name="Bopp D."/>
            <person name="Brown S.J."/>
            <person name="Bucher G."/>
            <person name="Butts T."/>
            <person name="Chaumot A."/>
            <person name="Denell R.E."/>
            <person name="Ferrier D.E."/>
            <person name="Friedrich M."/>
            <person name="Gordon C.M."/>
            <person name="Jindra M."/>
            <person name="Klingler M."/>
            <person name="Lan Q."/>
            <person name="Lattorff H.M."/>
            <person name="Laudet V."/>
            <person name="von Levetsow C."/>
            <person name="Liu Z."/>
            <person name="Lutz R."/>
            <person name="Lynch J.A."/>
            <person name="da Fonseca R.N."/>
            <person name="Posnien N."/>
            <person name="Reuter R."/>
            <person name="Roth S."/>
            <person name="Savard J."/>
            <person name="Schinko J.B."/>
            <person name="Schmitt C."/>
            <person name="Schoppmeier M."/>
            <person name="Schroder R."/>
            <person name="Shippy T.D."/>
            <person name="Simonnet F."/>
            <person name="Marques-Souza H."/>
            <person name="Tautz D."/>
            <person name="Tomoyasu Y."/>
            <person name="Trauner J."/>
            <person name="Van der Zee M."/>
            <person name="Vervoort M."/>
            <person name="Wittkopp N."/>
            <person name="Wimmer E.A."/>
            <person name="Yang X."/>
            <person name="Jones A.K."/>
            <person name="Sattelle D.B."/>
            <person name="Ebert P.R."/>
            <person name="Nelson D."/>
            <person name="Scott J.G."/>
            <person name="Beeman R.W."/>
            <person name="Muthukrishnan S."/>
            <person name="Kramer K.J."/>
            <person name="Arakane Y."/>
            <person name="Beeman R.W."/>
            <person name="Zhu Q."/>
            <person name="Hogenkamp D."/>
            <person name="Dixit R."/>
            <person name="Oppert B."/>
            <person name="Jiang H."/>
            <person name="Zou Z."/>
            <person name="Marshall J."/>
            <person name="Elpidina E."/>
            <person name="Vinokurov K."/>
            <person name="Oppert C."/>
            <person name="Zou Z."/>
            <person name="Evans J."/>
            <person name="Lu Z."/>
            <person name="Zhao P."/>
            <person name="Sumathipala N."/>
            <person name="Altincicek B."/>
            <person name="Vilcinskas A."/>
            <person name="Williams M."/>
            <person name="Hultmark D."/>
            <person name="Hetru C."/>
            <person name="Jiang H."/>
            <person name="Grimmelikhuijzen C.J."/>
            <person name="Hauser F."/>
            <person name="Cazzamali G."/>
            <person name="Williamson M."/>
            <person name="Park Y."/>
            <person name="Li B."/>
            <person name="Tanaka Y."/>
            <person name="Predel R."/>
            <person name="Neupert S."/>
            <person name="Schachtner J."/>
            <person name="Verleyen P."/>
            <person name="Raible F."/>
            <person name="Bork P."/>
            <person name="Friedrich M."/>
            <person name="Walden K.K."/>
            <person name="Robertson H.M."/>
            <person name="Angeli S."/>
            <person name="Foret S."/>
            <person name="Bucher G."/>
            <person name="Schuetz S."/>
            <person name="Maleszka R."/>
            <person name="Wimmer E.A."/>
            <person name="Beeman R.W."/>
            <person name="Lorenzen M."/>
            <person name="Tomoyasu Y."/>
            <person name="Miller S.C."/>
            <person name="Grossmann D."/>
            <person name="Bucher G."/>
        </authorList>
    </citation>
    <scope>NUCLEOTIDE SEQUENCE [LARGE SCALE GENOMIC DNA]</scope>
    <source>
        <strain evidence="2 3">Georgia GA2</strain>
    </source>
</reference>
<evidence type="ECO:0000313" key="3">
    <source>
        <dbReference type="Proteomes" id="UP000007266"/>
    </source>
</evidence>
<reference evidence="2 3" key="2">
    <citation type="journal article" date="2010" name="Nucleic Acids Res.">
        <title>BeetleBase in 2010: revisions to provide comprehensive genomic information for Tribolium castaneum.</title>
        <authorList>
            <person name="Kim H.S."/>
            <person name="Murphy T."/>
            <person name="Xia J."/>
            <person name="Caragea D."/>
            <person name="Park Y."/>
            <person name="Beeman R.W."/>
            <person name="Lorenzen M.D."/>
            <person name="Butcher S."/>
            <person name="Manak J.R."/>
            <person name="Brown S.J."/>
        </authorList>
    </citation>
    <scope>GENOME REANNOTATION</scope>
    <source>
        <strain evidence="2 3">Georgia GA2</strain>
    </source>
</reference>
<dbReference type="InParanoid" id="D2A3J3"/>
<feature type="region of interest" description="Disordered" evidence="1">
    <location>
        <begin position="39"/>
        <end position="76"/>
    </location>
</feature>
<accession>D2A3J3</accession>
<gene>
    <name evidence="2" type="primary">GLEAN_07509</name>
    <name evidence="2" type="ORF">TcasGA2_TC007509</name>
</gene>
<keyword evidence="3" id="KW-1185">Reference proteome</keyword>
<dbReference type="Proteomes" id="UP000007266">
    <property type="component" value="Linkage group 4"/>
</dbReference>
<evidence type="ECO:0000256" key="1">
    <source>
        <dbReference type="SAM" id="MobiDB-lite"/>
    </source>
</evidence>
<dbReference type="AlphaFoldDB" id="D2A3J3"/>
<dbReference type="HOGENOM" id="CLU_2471981_0_0_1"/>
<dbReference type="EMBL" id="KQ971338">
    <property type="protein sequence ID" value="EFA01899.1"/>
    <property type="molecule type" value="Genomic_DNA"/>
</dbReference>
<sequence length="88" mass="9652">MAVALRRFDDIDSRRDAYVASVSVRALKNLNITALQATTEGQTASPMPMLSPFHDGETRKMGAFPEPGLRDRDAPARDVTTSLDLFPC</sequence>
<protein>
    <submittedName>
        <fullName evidence="2">Uncharacterized protein</fullName>
    </submittedName>
</protein>
<organism evidence="2 3">
    <name type="scientific">Tribolium castaneum</name>
    <name type="common">Red flour beetle</name>
    <dbReference type="NCBI Taxonomy" id="7070"/>
    <lineage>
        <taxon>Eukaryota</taxon>
        <taxon>Metazoa</taxon>
        <taxon>Ecdysozoa</taxon>
        <taxon>Arthropoda</taxon>
        <taxon>Hexapoda</taxon>
        <taxon>Insecta</taxon>
        <taxon>Pterygota</taxon>
        <taxon>Neoptera</taxon>
        <taxon>Endopterygota</taxon>
        <taxon>Coleoptera</taxon>
        <taxon>Polyphaga</taxon>
        <taxon>Cucujiformia</taxon>
        <taxon>Tenebrionidae</taxon>
        <taxon>Tenebrionidae incertae sedis</taxon>
        <taxon>Tribolium</taxon>
    </lineage>
</organism>